<reference evidence="3" key="1">
    <citation type="journal article" date="2017" name="Genome Biol.">
        <title>Comparative genomics reveals high biological diversity and specific adaptations in the industrially and medically important fungal genus Aspergillus.</title>
        <authorList>
            <person name="de Vries R.P."/>
            <person name="Riley R."/>
            <person name="Wiebenga A."/>
            <person name="Aguilar-Osorio G."/>
            <person name="Amillis S."/>
            <person name="Uchima C.A."/>
            <person name="Anderluh G."/>
            <person name="Asadollahi M."/>
            <person name="Askin M."/>
            <person name="Barry K."/>
            <person name="Battaglia E."/>
            <person name="Bayram O."/>
            <person name="Benocci T."/>
            <person name="Braus-Stromeyer S.A."/>
            <person name="Caldana C."/>
            <person name="Canovas D."/>
            <person name="Cerqueira G.C."/>
            <person name="Chen F."/>
            <person name="Chen W."/>
            <person name="Choi C."/>
            <person name="Clum A."/>
            <person name="Dos Santos R.A."/>
            <person name="Damasio A.R."/>
            <person name="Diallinas G."/>
            <person name="Emri T."/>
            <person name="Fekete E."/>
            <person name="Flipphi M."/>
            <person name="Freyberg S."/>
            <person name="Gallo A."/>
            <person name="Gournas C."/>
            <person name="Habgood R."/>
            <person name="Hainaut M."/>
            <person name="Harispe M.L."/>
            <person name="Henrissat B."/>
            <person name="Hilden K.S."/>
            <person name="Hope R."/>
            <person name="Hossain A."/>
            <person name="Karabika E."/>
            <person name="Karaffa L."/>
            <person name="Karanyi Z."/>
            <person name="Krasevec N."/>
            <person name="Kuo A."/>
            <person name="Kusch H."/>
            <person name="LaButti K."/>
            <person name="Lagendijk E.L."/>
            <person name="Lapidus A."/>
            <person name="Levasseur A."/>
            <person name="Lindquist E."/>
            <person name="Lipzen A."/>
            <person name="Logrieco A.F."/>
            <person name="MacCabe A."/>
            <person name="Maekelae M.R."/>
            <person name="Malavazi I."/>
            <person name="Melin P."/>
            <person name="Meyer V."/>
            <person name="Mielnichuk N."/>
            <person name="Miskei M."/>
            <person name="Molnar A.P."/>
            <person name="Mule G."/>
            <person name="Ngan C.Y."/>
            <person name="Orejas M."/>
            <person name="Orosz E."/>
            <person name="Ouedraogo J.P."/>
            <person name="Overkamp K.M."/>
            <person name="Park H.-S."/>
            <person name="Perrone G."/>
            <person name="Piumi F."/>
            <person name="Punt P.J."/>
            <person name="Ram A.F."/>
            <person name="Ramon A."/>
            <person name="Rauscher S."/>
            <person name="Record E."/>
            <person name="Riano-Pachon D.M."/>
            <person name="Robert V."/>
            <person name="Roehrig J."/>
            <person name="Ruller R."/>
            <person name="Salamov A."/>
            <person name="Salih N.S."/>
            <person name="Samson R.A."/>
            <person name="Sandor E."/>
            <person name="Sanguinetti M."/>
            <person name="Schuetze T."/>
            <person name="Sepcic K."/>
            <person name="Shelest E."/>
            <person name="Sherlock G."/>
            <person name="Sophianopoulou V."/>
            <person name="Squina F.M."/>
            <person name="Sun H."/>
            <person name="Susca A."/>
            <person name="Todd R.B."/>
            <person name="Tsang A."/>
            <person name="Unkles S.E."/>
            <person name="van de Wiele N."/>
            <person name="van Rossen-Uffink D."/>
            <person name="Oliveira J.V."/>
            <person name="Vesth T.C."/>
            <person name="Visser J."/>
            <person name="Yu J.-H."/>
            <person name="Zhou M."/>
            <person name="Andersen M.R."/>
            <person name="Archer D.B."/>
            <person name="Baker S.E."/>
            <person name="Benoit I."/>
            <person name="Brakhage A.A."/>
            <person name="Braus G.H."/>
            <person name="Fischer R."/>
            <person name="Frisvad J.C."/>
            <person name="Goldman G.H."/>
            <person name="Houbraken J."/>
            <person name="Oakley B."/>
            <person name="Pocsi I."/>
            <person name="Scazzocchio C."/>
            <person name="Seiboth B."/>
            <person name="vanKuyk P.A."/>
            <person name="Wortman J."/>
            <person name="Dyer P.S."/>
            <person name="Grigoriev I.V."/>
        </authorList>
    </citation>
    <scope>NUCLEOTIDE SEQUENCE [LARGE SCALE GENOMIC DNA]</scope>
    <source>
        <strain evidence="3">DTO 134E9</strain>
    </source>
</reference>
<dbReference type="PANTHER" id="PTHR37848">
    <property type="entry name" value="EXPRESSED PROTEIN"/>
    <property type="match status" value="1"/>
</dbReference>
<sequence length="319" mass="37155">MDEIQQIPLLPNPWRTEPPQPPRYDEAISEIPKGTESANTPEANSPAKRLTKAEKFYNRIVKEAGVSPTPVLTVQGMHIGTVATEVYNSSRSSDWLICHDDGSREKKEWYAVKAWDESKGEYPDVEDRESATPGLRGWCDRFYKNWSPFKTFTIQRSIRGFDLQILRSFLIAQIRSLNYQGKVSISLDLERDSVTIHSDHWMNRLRQTILVRCLCIIFQLRIITWPFIALFKRHYEVVRVNWYSSRYIKYNHHPSQSRKIYATGKDESMIAEYWAPIVRQATWEKLRGSKALDEGDMERLRYTEAGVHRATIEPWGGNS</sequence>
<dbReference type="RefSeq" id="XP_040688212.1">
    <property type="nucleotide sequence ID" value="XM_040831154.1"/>
</dbReference>
<dbReference type="AlphaFoldDB" id="A0A1L9RHX4"/>
<keyword evidence="3" id="KW-1185">Reference proteome</keyword>
<dbReference type="PANTHER" id="PTHR37848:SF1">
    <property type="entry name" value="SUN DOMAIN-CONTAINING PROTEIN"/>
    <property type="match status" value="1"/>
</dbReference>
<gene>
    <name evidence="2" type="ORF">ASPWEDRAFT_173951</name>
</gene>
<proteinExistence type="predicted"/>
<organism evidence="2 3">
    <name type="scientific">Aspergillus wentii DTO 134E9</name>
    <dbReference type="NCBI Taxonomy" id="1073089"/>
    <lineage>
        <taxon>Eukaryota</taxon>
        <taxon>Fungi</taxon>
        <taxon>Dikarya</taxon>
        <taxon>Ascomycota</taxon>
        <taxon>Pezizomycotina</taxon>
        <taxon>Eurotiomycetes</taxon>
        <taxon>Eurotiomycetidae</taxon>
        <taxon>Eurotiales</taxon>
        <taxon>Aspergillaceae</taxon>
        <taxon>Aspergillus</taxon>
        <taxon>Aspergillus subgen. Cremei</taxon>
    </lineage>
</organism>
<dbReference type="GeneID" id="63747002"/>
<feature type="region of interest" description="Disordered" evidence="1">
    <location>
        <begin position="1"/>
        <end position="49"/>
    </location>
</feature>
<dbReference type="OrthoDB" id="2105912at2759"/>
<dbReference type="EMBL" id="KV878213">
    <property type="protein sequence ID" value="OJJ34536.1"/>
    <property type="molecule type" value="Genomic_DNA"/>
</dbReference>
<evidence type="ECO:0000313" key="2">
    <source>
        <dbReference type="EMBL" id="OJJ34536.1"/>
    </source>
</evidence>
<name>A0A1L9RHX4_ASPWE</name>
<evidence type="ECO:0000256" key="1">
    <source>
        <dbReference type="SAM" id="MobiDB-lite"/>
    </source>
</evidence>
<evidence type="ECO:0000313" key="3">
    <source>
        <dbReference type="Proteomes" id="UP000184383"/>
    </source>
</evidence>
<accession>A0A1L9RHX4</accession>
<protein>
    <submittedName>
        <fullName evidence="2">Uncharacterized protein</fullName>
    </submittedName>
</protein>
<dbReference type="VEuPathDB" id="FungiDB:ASPWEDRAFT_173951"/>
<dbReference type="Proteomes" id="UP000184383">
    <property type="component" value="Unassembled WGS sequence"/>
</dbReference>